<dbReference type="eggNOG" id="ENOG502QSYR">
    <property type="taxonomic scope" value="Eukaryota"/>
</dbReference>
<evidence type="ECO:0000313" key="6">
    <source>
        <dbReference type="EMBL" id="CCH40471.1"/>
    </source>
</evidence>
<dbReference type="InParanoid" id="K0KC51"/>
<feature type="region of interest" description="Disordered" evidence="4">
    <location>
        <begin position="512"/>
        <end position="558"/>
    </location>
</feature>
<dbReference type="Gene3D" id="2.130.10.10">
    <property type="entry name" value="YVTN repeat-like/Quinoprotein amine dehydrogenase"/>
    <property type="match status" value="1"/>
</dbReference>
<sequence>MSISSGKFDYSARFYATRTSKLGKNEIHIYPLQHNQKNQLISSSSLISSFEIEYEENFVSFDWIQQEESAKSNKRSKRRHSLNGSNHESSNTSSYLAASFKQGKILIYSPFKKEVINEFNIEHKNEITALTSSLSNGFWVACGNEILEYTLNDSKPKNQIILPKSIREITSLNFVHINGQNYMLIGGNKLIIYDLQNDKVLKEFTASKGKNNSINSITIIDEIIAISRSNSSVIQLYSLKDKKELGSIKTSSNISSLKKIGSSSLGLINNNGVIEIYNDLKASKPSFSIKSNHEEIGFTEIISNQDELYISWFDFEPKFKSIKINNQQDDIIIDVEHTVKNINKGKKTIEIEDFQNLKADPQLEVREIELAPAIEKQLKQQEEPLTLLLSNPDLNKIKFASSELSPEHAVELFKILKERVELNPSESVVFNNWTKWLLLLHTDSINSSVNIKTLTPAISKSLKQLPDLLSLQGRLEMLQSQIKLRSQLSSAEEAPSVGKNLIEQAEESIVYVNGENDEADDEVIAAGGESIDEDDSEDEQDEDDGEEEEGEEEDTDDK</sequence>
<protein>
    <submittedName>
        <fullName evidence="6">U3 small nucleolar RNA-associated protein</fullName>
    </submittedName>
</protein>
<feature type="region of interest" description="Disordered" evidence="4">
    <location>
        <begin position="70"/>
        <end position="92"/>
    </location>
</feature>
<dbReference type="GO" id="GO:0000462">
    <property type="term" value="P:maturation of SSU-rRNA from tricistronic rRNA transcript (SSU-rRNA, 5.8S rRNA, LSU-rRNA)"/>
    <property type="evidence" value="ECO:0007669"/>
    <property type="project" value="TreeGrafter"/>
</dbReference>
<dbReference type="EMBL" id="CAIF01000001">
    <property type="protein sequence ID" value="CCH40471.1"/>
    <property type="molecule type" value="Genomic_DNA"/>
</dbReference>
<keyword evidence="2" id="KW-0539">Nucleus</keyword>
<dbReference type="InterPro" id="IPR007148">
    <property type="entry name" value="SSU_processome_Utp12"/>
</dbReference>
<dbReference type="STRING" id="1206466.K0KC51"/>
<dbReference type="GO" id="GO:0032040">
    <property type="term" value="C:small-subunit processome"/>
    <property type="evidence" value="ECO:0007669"/>
    <property type="project" value="UniProtKB-ARBA"/>
</dbReference>
<evidence type="ECO:0000256" key="2">
    <source>
        <dbReference type="ARBA" id="ARBA00023242"/>
    </source>
</evidence>
<keyword evidence="7" id="KW-1185">Reference proteome</keyword>
<reference evidence="6 7" key="1">
    <citation type="journal article" date="2012" name="Eukaryot. Cell">
        <title>Draft genome sequence of Wickerhamomyces ciferrii NRRL Y-1031 F-60-10.</title>
        <authorList>
            <person name="Schneider J."/>
            <person name="Andrea H."/>
            <person name="Blom J."/>
            <person name="Jaenicke S."/>
            <person name="Ruckert C."/>
            <person name="Schorsch C."/>
            <person name="Szczepanowski R."/>
            <person name="Farwick M."/>
            <person name="Goesmann A."/>
            <person name="Puhler A."/>
            <person name="Schaffer S."/>
            <person name="Tauch A."/>
            <person name="Kohler T."/>
            <person name="Brinkrolf K."/>
        </authorList>
    </citation>
    <scope>NUCLEOTIDE SEQUENCE [LARGE SCALE GENOMIC DNA]</scope>
    <source>
        <strain evidence="7">ATCC 14091 / BCRC 22168 / CBS 111 / JCM 3599 / NBRC 0793 / NRRL Y-1031 F-60-10</strain>
    </source>
</reference>
<feature type="domain" description="Small-subunit processome Utp12" evidence="5">
    <location>
        <begin position="388"/>
        <end position="480"/>
    </location>
</feature>
<feature type="compositionally biased region" description="Basic residues" evidence="4">
    <location>
        <begin position="72"/>
        <end position="81"/>
    </location>
</feature>
<dbReference type="InterPro" id="IPR052414">
    <property type="entry name" value="U3_snoRNA-assoc_WDR"/>
</dbReference>
<dbReference type="PANTHER" id="PTHR44267:SF1">
    <property type="entry name" value="WD REPEAT-CONTAINING PROTEIN 43"/>
    <property type="match status" value="1"/>
</dbReference>
<comment type="subcellular location">
    <subcellularLocation>
        <location evidence="1">Nucleus</location>
    </subcellularLocation>
</comment>
<comment type="caution">
    <text evidence="6">The sequence shown here is derived from an EMBL/GenBank/DDBJ whole genome shotgun (WGS) entry which is preliminary data.</text>
</comment>
<evidence type="ECO:0000256" key="4">
    <source>
        <dbReference type="SAM" id="MobiDB-lite"/>
    </source>
</evidence>
<gene>
    <name evidence="6" type="ORF">BN7_4</name>
</gene>
<organism evidence="6 7">
    <name type="scientific">Wickerhamomyces ciferrii (strain ATCC 14091 / BCRC 22168 / CBS 111 / JCM 3599 / NBRC 0793 / NRRL Y-1031 F-60-10)</name>
    <name type="common">Yeast</name>
    <name type="synonym">Pichia ciferrii</name>
    <dbReference type="NCBI Taxonomy" id="1206466"/>
    <lineage>
        <taxon>Eukaryota</taxon>
        <taxon>Fungi</taxon>
        <taxon>Dikarya</taxon>
        <taxon>Ascomycota</taxon>
        <taxon>Saccharomycotina</taxon>
        <taxon>Saccharomycetes</taxon>
        <taxon>Phaffomycetales</taxon>
        <taxon>Wickerhamomycetaceae</taxon>
        <taxon>Wickerhamomyces</taxon>
    </lineage>
</organism>
<dbReference type="HOGENOM" id="CLU_469372_0_0_1"/>
<dbReference type="PANTHER" id="PTHR44267">
    <property type="entry name" value="WD REPEAT-CONTAINING PROTEIN 43"/>
    <property type="match status" value="1"/>
</dbReference>
<comment type="similarity">
    <text evidence="3">Belongs to the UTP5 family.</text>
</comment>
<dbReference type="InterPro" id="IPR015943">
    <property type="entry name" value="WD40/YVTN_repeat-like_dom_sf"/>
</dbReference>
<evidence type="ECO:0000259" key="5">
    <source>
        <dbReference type="Pfam" id="PF04003"/>
    </source>
</evidence>
<evidence type="ECO:0000313" key="7">
    <source>
        <dbReference type="Proteomes" id="UP000009328"/>
    </source>
</evidence>
<dbReference type="Proteomes" id="UP000009328">
    <property type="component" value="Unassembled WGS sequence"/>
</dbReference>
<dbReference type="AlphaFoldDB" id="K0KC51"/>
<dbReference type="FunCoup" id="K0KC51">
    <property type="interactions" value="376"/>
</dbReference>
<feature type="compositionally biased region" description="Acidic residues" evidence="4">
    <location>
        <begin position="530"/>
        <end position="558"/>
    </location>
</feature>
<dbReference type="Pfam" id="PF04003">
    <property type="entry name" value="Utp12"/>
    <property type="match status" value="1"/>
</dbReference>
<accession>K0KC51</accession>
<name>K0KC51_WICCF</name>
<evidence type="ECO:0000256" key="3">
    <source>
        <dbReference type="ARBA" id="ARBA00038335"/>
    </source>
</evidence>
<evidence type="ECO:0000256" key="1">
    <source>
        <dbReference type="ARBA" id="ARBA00004123"/>
    </source>
</evidence>
<proteinExistence type="inferred from homology"/>
<dbReference type="InterPro" id="IPR036322">
    <property type="entry name" value="WD40_repeat_dom_sf"/>
</dbReference>
<dbReference type="SUPFAM" id="SSF50978">
    <property type="entry name" value="WD40 repeat-like"/>
    <property type="match status" value="1"/>
</dbReference>
<feature type="compositionally biased region" description="Polar residues" evidence="4">
    <location>
        <begin position="82"/>
        <end position="92"/>
    </location>
</feature>